<sequence>MDCPAQTTSPSIPQILKVIRQRDSRSAHIHRQVAALGAPGESNYDWNVYYMIQRYCHPSNQGLALVCFNLHRIPFNPIPPGQLGERKWGNTFWPSTLGIRENLQEFIELMDNVNQLVTAFAGVPDPERHWRVMRRRALHRIFWFNDAEDIGRDIVQTRGFMSAISLAFQTSANRNPPGSPPVDITGNPINSDFFALVQREFLLWEFKTRADRIQYLYRSGYLPKNKEVQKLFRLGCGMPPEVDIQPFKQLVKRQRLIITAQKATIDQDEEKLDFPLIVNDGDFFALGVQGLAASLPKQGDQYEKRFLYLLNFVNYQLETDLVNYGSRSREAWCDGWFGKYSDVGPSAHVFLDDDYLIADGEYPSWLELFVGKKREPVAIARECGLLTAAERVRLWGPAVDAFSCDVLWETFVWLGDWIPSADICDLWDTTMITPRSLLVEEQCRGSFSGGRRLMD</sequence>
<reference evidence="1" key="1">
    <citation type="submission" date="2022-10" db="EMBL/GenBank/DDBJ databases">
        <title>Fusarium specimens isolated from Avocado Roots.</title>
        <authorList>
            <person name="Stajich J."/>
            <person name="Roper C."/>
            <person name="Heimlech-Rivalta G."/>
        </authorList>
    </citation>
    <scope>NUCLEOTIDE SEQUENCE</scope>
    <source>
        <strain evidence="1">CF00143</strain>
    </source>
</reference>
<dbReference type="EMBL" id="JAPDHF010000008">
    <property type="protein sequence ID" value="KAJ4014014.1"/>
    <property type="molecule type" value="Genomic_DNA"/>
</dbReference>
<accession>A0A9W8PPZ0</accession>
<evidence type="ECO:0000313" key="2">
    <source>
        <dbReference type="Proteomes" id="UP001152130"/>
    </source>
</evidence>
<dbReference type="OrthoDB" id="4923501at2759"/>
<name>A0A9W8PPZ0_9HYPO</name>
<evidence type="ECO:0000313" key="1">
    <source>
        <dbReference type="EMBL" id="KAJ4014014.1"/>
    </source>
</evidence>
<proteinExistence type="predicted"/>
<keyword evidence="2" id="KW-1185">Reference proteome</keyword>
<protein>
    <submittedName>
        <fullName evidence="1">Uncharacterized protein</fullName>
    </submittedName>
</protein>
<dbReference type="AlphaFoldDB" id="A0A9W8PPZ0"/>
<organism evidence="1 2">
    <name type="scientific">Fusarium irregulare</name>
    <dbReference type="NCBI Taxonomy" id="2494466"/>
    <lineage>
        <taxon>Eukaryota</taxon>
        <taxon>Fungi</taxon>
        <taxon>Dikarya</taxon>
        <taxon>Ascomycota</taxon>
        <taxon>Pezizomycotina</taxon>
        <taxon>Sordariomycetes</taxon>
        <taxon>Hypocreomycetidae</taxon>
        <taxon>Hypocreales</taxon>
        <taxon>Nectriaceae</taxon>
        <taxon>Fusarium</taxon>
        <taxon>Fusarium incarnatum-equiseti species complex</taxon>
    </lineage>
</organism>
<comment type="caution">
    <text evidence="1">The sequence shown here is derived from an EMBL/GenBank/DDBJ whole genome shotgun (WGS) entry which is preliminary data.</text>
</comment>
<gene>
    <name evidence="1" type="ORF">NW766_006265</name>
</gene>
<dbReference type="Proteomes" id="UP001152130">
    <property type="component" value="Unassembled WGS sequence"/>
</dbReference>